<name>A0A1M2VLB5_TRAPU</name>
<reference evidence="1 2" key="1">
    <citation type="submission" date="2016-10" db="EMBL/GenBank/DDBJ databases">
        <title>Genome sequence of the basidiomycete white-rot fungus Trametes pubescens.</title>
        <authorList>
            <person name="Makela M.R."/>
            <person name="Granchi Z."/>
            <person name="Peng M."/>
            <person name="De Vries R.P."/>
            <person name="Grigoriev I."/>
            <person name="Riley R."/>
            <person name="Hilden K."/>
        </authorList>
    </citation>
    <scope>NUCLEOTIDE SEQUENCE [LARGE SCALE GENOMIC DNA]</scope>
    <source>
        <strain evidence="1 2">FBCC735</strain>
    </source>
</reference>
<sequence>MYPCQRRERVSFNSAGGVQAWRNFRNDVGTRGGIQLQSLDRWFASVQDEA</sequence>
<organism evidence="1 2">
    <name type="scientific">Trametes pubescens</name>
    <name type="common">White-rot fungus</name>
    <dbReference type="NCBI Taxonomy" id="154538"/>
    <lineage>
        <taxon>Eukaryota</taxon>
        <taxon>Fungi</taxon>
        <taxon>Dikarya</taxon>
        <taxon>Basidiomycota</taxon>
        <taxon>Agaricomycotina</taxon>
        <taxon>Agaricomycetes</taxon>
        <taxon>Polyporales</taxon>
        <taxon>Polyporaceae</taxon>
        <taxon>Trametes</taxon>
    </lineage>
</organism>
<gene>
    <name evidence="1" type="ORF">TRAPUB_699</name>
</gene>
<keyword evidence="2" id="KW-1185">Reference proteome</keyword>
<comment type="caution">
    <text evidence="1">The sequence shown here is derived from an EMBL/GenBank/DDBJ whole genome shotgun (WGS) entry which is preliminary data.</text>
</comment>
<dbReference type="EMBL" id="MNAD01001043">
    <property type="protein sequence ID" value="OJT08411.1"/>
    <property type="molecule type" value="Genomic_DNA"/>
</dbReference>
<evidence type="ECO:0000313" key="2">
    <source>
        <dbReference type="Proteomes" id="UP000184267"/>
    </source>
</evidence>
<accession>A0A1M2VLB5</accession>
<protein>
    <submittedName>
        <fullName evidence="1">Uncharacterized protein</fullName>
    </submittedName>
</protein>
<dbReference type="AlphaFoldDB" id="A0A1M2VLB5"/>
<evidence type="ECO:0000313" key="1">
    <source>
        <dbReference type="EMBL" id="OJT08411.1"/>
    </source>
</evidence>
<proteinExistence type="predicted"/>
<dbReference type="Proteomes" id="UP000184267">
    <property type="component" value="Unassembled WGS sequence"/>
</dbReference>